<gene>
    <name evidence="2" type="ORF">Bhyg_15199</name>
</gene>
<evidence type="ECO:0000256" key="1">
    <source>
        <dbReference type="SAM" id="SignalP"/>
    </source>
</evidence>
<comment type="caution">
    <text evidence="2">The sequence shown here is derived from an EMBL/GenBank/DDBJ whole genome shotgun (WGS) entry which is preliminary data.</text>
</comment>
<name>A0A9Q0RY63_9DIPT</name>
<dbReference type="AlphaFoldDB" id="A0A9Q0RY63"/>
<keyword evidence="1" id="KW-0732">Signal</keyword>
<evidence type="ECO:0000313" key="2">
    <source>
        <dbReference type="EMBL" id="KAJ6636608.1"/>
    </source>
</evidence>
<organism evidence="2 3">
    <name type="scientific">Pseudolycoriella hygida</name>
    <dbReference type="NCBI Taxonomy" id="35572"/>
    <lineage>
        <taxon>Eukaryota</taxon>
        <taxon>Metazoa</taxon>
        <taxon>Ecdysozoa</taxon>
        <taxon>Arthropoda</taxon>
        <taxon>Hexapoda</taxon>
        <taxon>Insecta</taxon>
        <taxon>Pterygota</taxon>
        <taxon>Neoptera</taxon>
        <taxon>Endopterygota</taxon>
        <taxon>Diptera</taxon>
        <taxon>Nematocera</taxon>
        <taxon>Sciaroidea</taxon>
        <taxon>Sciaridae</taxon>
        <taxon>Pseudolycoriella</taxon>
    </lineage>
</organism>
<accession>A0A9Q0RY63</accession>
<proteinExistence type="predicted"/>
<feature type="chain" id="PRO_5040468614" evidence="1">
    <location>
        <begin position="20"/>
        <end position="64"/>
    </location>
</feature>
<evidence type="ECO:0000313" key="3">
    <source>
        <dbReference type="Proteomes" id="UP001151699"/>
    </source>
</evidence>
<keyword evidence="3" id="KW-1185">Reference proteome</keyword>
<feature type="signal peptide" evidence="1">
    <location>
        <begin position="1"/>
        <end position="19"/>
    </location>
</feature>
<sequence>MKFLWFFALFAFLFGFAASECPEGFSPAPTEPTLCGAPRPVHGTCPPLSRYDVSTGLCIYVARG</sequence>
<protein>
    <submittedName>
        <fullName evidence="2">Uncharacterized protein</fullName>
    </submittedName>
</protein>
<dbReference type="Proteomes" id="UP001151699">
    <property type="component" value="Chromosome C"/>
</dbReference>
<dbReference type="EMBL" id="WJQU01000004">
    <property type="protein sequence ID" value="KAJ6636608.1"/>
    <property type="molecule type" value="Genomic_DNA"/>
</dbReference>
<reference evidence="2" key="1">
    <citation type="submission" date="2022-07" db="EMBL/GenBank/DDBJ databases">
        <authorList>
            <person name="Trinca V."/>
            <person name="Uliana J.V.C."/>
            <person name="Torres T.T."/>
            <person name="Ward R.J."/>
            <person name="Monesi N."/>
        </authorList>
    </citation>
    <scope>NUCLEOTIDE SEQUENCE</scope>
    <source>
        <strain evidence="2">HSMRA1968</strain>
        <tissue evidence="2">Whole embryos</tissue>
    </source>
</reference>
<dbReference type="OrthoDB" id="8010853at2759"/>